<proteinExistence type="predicted"/>
<gene>
    <name evidence="2" type="ORF">VM95_33745</name>
</gene>
<dbReference type="PATRIC" id="fig|359131.3.peg.1034"/>
<dbReference type="EMBL" id="JZKH01000115">
    <property type="protein sequence ID" value="KJS58374.1"/>
    <property type="molecule type" value="Genomic_DNA"/>
</dbReference>
<dbReference type="InterPro" id="IPR000835">
    <property type="entry name" value="HTH_MarR-typ"/>
</dbReference>
<dbReference type="SUPFAM" id="SSF46785">
    <property type="entry name" value="Winged helix' DNA-binding domain"/>
    <property type="match status" value="1"/>
</dbReference>
<dbReference type="Gene3D" id="1.10.10.10">
    <property type="entry name" value="Winged helix-like DNA-binding domain superfamily/Winged helix DNA-binding domain"/>
    <property type="match status" value="1"/>
</dbReference>
<dbReference type="PANTHER" id="PTHR39515">
    <property type="entry name" value="CONSERVED PROTEIN"/>
    <property type="match status" value="1"/>
</dbReference>
<dbReference type="Proteomes" id="UP000033699">
    <property type="component" value="Unassembled WGS sequence"/>
</dbReference>
<dbReference type="RefSeq" id="WP_045704213.1">
    <property type="nucleotide sequence ID" value="NZ_JZKH01000115.1"/>
</dbReference>
<name>A0A0F2T574_STRR3</name>
<evidence type="ECO:0000313" key="3">
    <source>
        <dbReference type="Proteomes" id="UP000033699"/>
    </source>
</evidence>
<feature type="domain" description="HTH marR-type" evidence="1">
    <location>
        <begin position="9"/>
        <end position="143"/>
    </location>
</feature>
<accession>A0A0F2T574</accession>
<dbReference type="Pfam" id="PF12802">
    <property type="entry name" value="MarR_2"/>
    <property type="match status" value="1"/>
</dbReference>
<dbReference type="OrthoDB" id="5022690at2"/>
<dbReference type="SMART" id="SM00347">
    <property type="entry name" value="HTH_MARR"/>
    <property type="match status" value="1"/>
</dbReference>
<comment type="caution">
    <text evidence="2">The sequence shown here is derived from an EMBL/GenBank/DDBJ whole genome shotgun (WGS) entry which is preliminary data.</text>
</comment>
<dbReference type="Gene3D" id="1.10.287.100">
    <property type="match status" value="1"/>
</dbReference>
<keyword evidence="3" id="KW-1185">Reference proteome</keyword>
<reference evidence="2 3" key="1">
    <citation type="submission" date="2015-02" db="EMBL/GenBank/DDBJ databases">
        <authorList>
            <person name="Ju K.-S."/>
            <person name="Doroghazi J.R."/>
            <person name="Metcalf W."/>
        </authorList>
    </citation>
    <scope>NUCLEOTIDE SEQUENCE [LARGE SCALE GENOMIC DNA]</scope>
    <source>
        <strain evidence="2 3">ATCC 31215</strain>
    </source>
</reference>
<dbReference type="PROSITE" id="PS50995">
    <property type="entry name" value="HTH_MARR_2"/>
    <property type="match status" value="1"/>
</dbReference>
<dbReference type="InterPro" id="IPR052526">
    <property type="entry name" value="HTH-type_Bedaq_tolerance"/>
</dbReference>
<evidence type="ECO:0000259" key="1">
    <source>
        <dbReference type="PROSITE" id="PS50995"/>
    </source>
</evidence>
<dbReference type="AlphaFoldDB" id="A0A0F2T574"/>
<evidence type="ECO:0000313" key="2">
    <source>
        <dbReference type="EMBL" id="KJS58374.1"/>
    </source>
</evidence>
<organism evidence="2 3">
    <name type="scientific">Streptomyces rubellomurinus (strain ATCC 31215)</name>
    <dbReference type="NCBI Taxonomy" id="359131"/>
    <lineage>
        <taxon>Bacteria</taxon>
        <taxon>Bacillati</taxon>
        <taxon>Actinomycetota</taxon>
        <taxon>Actinomycetes</taxon>
        <taxon>Kitasatosporales</taxon>
        <taxon>Streptomycetaceae</taxon>
        <taxon>Streptomyces</taxon>
    </lineage>
</organism>
<dbReference type="InterPro" id="IPR036388">
    <property type="entry name" value="WH-like_DNA-bd_sf"/>
</dbReference>
<protein>
    <recommendedName>
        <fullName evidence="1">HTH marR-type domain-containing protein</fullName>
    </recommendedName>
</protein>
<dbReference type="GO" id="GO:0003700">
    <property type="term" value="F:DNA-binding transcription factor activity"/>
    <property type="evidence" value="ECO:0007669"/>
    <property type="project" value="InterPro"/>
</dbReference>
<dbReference type="InterPro" id="IPR036390">
    <property type="entry name" value="WH_DNA-bd_sf"/>
</dbReference>
<dbReference type="PANTHER" id="PTHR39515:SF2">
    <property type="entry name" value="HTH-TYPE TRANSCRIPTIONAL REGULATOR RV0880"/>
    <property type="match status" value="1"/>
</dbReference>
<sequence length="145" mass="15896">MPAGTPHPRPDTLDLAADLRAALGTLVRSLRESDELPQNQAAVLGLLVRDELSCTVAELAALRRVRHQSMARTVALMTEAGLVTQQPHPTDGRKQLIAATEAGRTALLDQRARREQRIATAIEARLSPEEQDRLRASVELLRRLG</sequence>